<reference evidence="9" key="1">
    <citation type="journal article" date="2015" name="Proc. Natl. Acad. Sci. U.S.A.">
        <title>Networks of energetic and metabolic interactions define dynamics in microbial communities.</title>
        <authorList>
            <person name="Embree M."/>
            <person name="Liu J.K."/>
            <person name="Al-Bassam M.M."/>
            <person name="Zengler K."/>
        </authorList>
    </citation>
    <scope>NUCLEOTIDE SEQUENCE</scope>
</reference>
<evidence type="ECO:0000259" key="8">
    <source>
        <dbReference type="PROSITE" id="PS50112"/>
    </source>
</evidence>
<keyword evidence="3" id="KW-0597">Phosphoprotein</keyword>
<dbReference type="PRINTS" id="PR00344">
    <property type="entry name" value="BCTRLSENSOR"/>
</dbReference>
<dbReference type="PANTHER" id="PTHR43304:SF1">
    <property type="entry name" value="PAC DOMAIN-CONTAINING PROTEIN"/>
    <property type="match status" value="1"/>
</dbReference>
<dbReference type="PROSITE" id="PS50112">
    <property type="entry name" value="PAS"/>
    <property type="match status" value="1"/>
</dbReference>
<dbReference type="InterPro" id="IPR052162">
    <property type="entry name" value="Sensor_kinase/Photoreceptor"/>
</dbReference>
<keyword evidence="6" id="KW-0812">Transmembrane</keyword>
<comment type="catalytic activity">
    <reaction evidence="1">
        <text>ATP + protein L-histidine = ADP + protein N-phospho-L-histidine.</text>
        <dbReference type="EC" id="2.7.13.3"/>
    </reaction>
</comment>
<dbReference type="InterPro" id="IPR005467">
    <property type="entry name" value="His_kinase_dom"/>
</dbReference>
<dbReference type="SUPFAM" id="SSF55874">
    <property type="entry name" value="ATPase domain of HSP90 chaperone/DNA topoisomerase II/histidine kinase"/>
    <property type="match status" value="1"/>
</dbReference>
<dbReference type="InterPro" id="IPR036890">
    <property type="entry name" value="HATPase_C_sf"/>
</dbReference>
<dbReference type="Gene3D" id="3.30.450.20">
    <property type="entry name" value="PAS domain"/>
    <property type="match status" value="2"/>
</dbReference>
<keyword evidence="4" id="KW-0808">Transferase</keyword>
<dbReference type="InterPro" id="IPR003594">
    <property type="entry name" value="HATPase_dom"/>
</dbReference>
<dbReference type="SMART" id="SM00065">
    <property type="entry name" value="GAF"/>
    <property type="match status" value="1"/>
</dbReference>
<dbReference type="InterPro" id="IPR004358">
    <property type="entry name" value="Sig_transdc_His_kin-like_C"/>
</dbReference>
<dbReference type="Pfam" id="PF00512">
    <property type="entry name" value="HisKA"/>
    <property type="match status" value="1"/>
</dbReference>
<dbReference type="SUPFAM" id="SSF47384">
    <property type="entry name" value="Homodimeric domain of signal transducing histidine kinase"/>
    <property type="match status" value="1"/>
</dbReference>
<dbReference type="NCBIfam" id="TIGR00229">
    <property type="entry name" value="sensory_box"/>
    <property type="match status" value="1"/>
</dbReference>
<dbReference type="Gene3D" id="3.30.565.10">
    <property type="entry name" value="Histidine kinase-like ATPase, C-terminal domain"/>
    <property type="match status" value="1"/>
</dbReference>
<dbReference type="Gene3D" id="3.30.450.40">
    <property type="match status" value="1"/>
</dbReference>
<dbReference type="InterPro" id="IPR036097">
    <property type="entry name" value="HisK_dim/P_sf"/>
</dbReference>
<evidence type="ECO:0000256" key="2">
    <source>
        <dbReference type="ARBA" id="ARBA00012438"/>
    </source>
</evidence>
<feature type="transmembrane region" description="Helical" evidence="6">
    <location>
        <begin position="46"/>
        <end position="69"/>
    </location>
</feature>
<name>A0A0W8FW91_9ZZZZ</name>
<dbReference type="EC" id="2.7.13.3" evidence="2"/>
<dbReference type="PANTHER" id="PTHR43304">
    <property type="entry name" value="PHYTOCHROME-LIKE PROTEIN CPH1"/>
    <property type="match status" value="1"/>
</dbReference>
<evidence type="ECO:0000256" key="3">
    <source>
        <dbReference type="ARBA" id="ARBA00022553"/>
    </source>
</evidence>
<evidence type="ECO:0000259" key="7">
    <source>
        <dbReference type="PROSITE" id="PS50109"/>
    </source>
</evidence>
<keyword evidence="6" id="KW-1133">Transmembrane helix</keyword>
<dbReference type="EMBL" id="LNQE01000770">
    <property type="protein sequence ID" value="KUG25108.1"/>
    <property type="molecule type" value="Genomic_DNA"/>
</dbReference>
<dbReference type="InterPro" id="IPR035965">
    <property type="entry name" value="PAS-like_dom_sf"/>
</dbReference>
<dbReference type="InterPro" id="IPR000014">
    <property type="entry name" value="PAS"/>
</dbReference>
<sequence>MSIKEKLKIDLRKNVIFQTTTTFILAVAFMSIYQVAKFYLLKDLTLFQSNVITVIFASIVAAIAVYFILRDHNKLITEINKGIAERRKIYQESSLNNSLLEATLESTIDGFLVVNKNKQITRVNKKFIELWSIPNSIIEFNDTDKLFNFISAQLSKPKEFFDIEQGAINNPTKETLDTLELKDGRIFELYSMAQKLENQIVGRVWSFQDITDRKEAEKKLQENVETYKAIFHNSSDGMFLMSDVFIDCNDSVCNLFNCSKEDIIGKSPIVFSPEIQPDGRESSISAKNKIENAYNGKPQRFYWQHKRKDGVLFDAEVSLTAIIIGGKKLILAIVRDITENKRAQNIREVLYQISEAAYTASDMIALYKKIHEAVSLLMPAINFYIAIYDEKTDMVSFPYMVDEFDPPYPPKKAGNGLTEYILRKGEATLIDEKLDLELREAGEVELIGTPTLIWLGVPLKVEGKTIGVIVVQDYHKADTYGEEEKQILVFVAEQIAQVIERKRNAEAIKKFSEELKELNTTKDKFFSIIAHDLKNPFITIMGFSDILLADYNELSDEERKYYIEEMKKSADLSHDLLQNLLQWSRAQTGRIDYQPEKLNLLETIEENFVLIKKSAENKMIELNHNISKDVFVNADEAMLNTVFRNLLTNAIKFSNKNGKISVTVSDNEYSFLINVRDTGIGMNKERVNALFKLDSTNSTAGTSGEAGTGLGLILCKEFIEKHGGKIWVESEEGKGSTFSFTLPKFS</sequence>
<evidence type="ECO:0000256" key="1">
    <source>
        <dbReference type="ARBA" id="ARBA00000085"/>
    </source>
</evidence>
<dbReference type="SUPFAM" id="SSF55781">
    <property type="entry name" value="GAF domain-like"/>
    <property type="match status" value="1"/>
</dbReference>
<dbReference type="GO" id="GO:0000155">
    <property type="term" value="F:phosphorelay sensor kinase activity"/>
    <property type="evidence" value="ECO:0007669"/>
    <property type="project" value="InterPro"/>
</dbReference>
<dbReference type="Pfam" id="PF13188">
    <property type="entry name" value="PAS_8"/>
    <property type="match status" value="1"/>
</dbReference>
<dbReference type="Gene3D" id="1.10.287.130">
    <property type="match status" value="1"/>
</dbReference>
<proteinExistence type="predicted"/>
<dbReference type="CDD" id="cd00082">
    <property type="entry name" value="HisKA"/>
    <property type="match status" value="1"/>
</dbReference>
<protein>
    <recommendedName>
        <fullName evidence="2">histidine kinase</fullName>
        <ecNumber evidence="2">2.7.13.3</ecNumber>
    </recommendedName>
</protein>
<dbReference type="AlphaFoldDB" id="A0A0W8FW91"/>
<evidence type="ECO:0000256" key="6">
    <source>
        <dbReference type="SAM" id="Phobius"/>
    </source>
</evidence>
<dbReference type="PROSITE" id="PS50109">
    <property type="entry name" value="HIS_KIN"/>
    <property type="match status" value="1"/>
</dbReference>
<keyword evidence="5" id="KW-0418">Kinase</keyword>
<dbReference type="SMART" id="SM00387">
    <property type="entry name" value="HATPase_c"/>
    <property type="match status" value="1"/>
</dbReference>
<dbReference type="InterPro" id="IPR003661">
    <property type="entry name" value="HisK_dim/P_dom"/>
</dbReference>
<organism evidence="9">
    <name type="scientific">hydrocarbon metagenome</name>
    <dbReference type="NCBI Taxonomy" id="938273"/>
    <lineage>
        <taxon>unclassified sequences</taxon>
        <taxon>metagenomes</taxon>
        <taxon>ecological metagenomes</taxon>
    </lineage>
</organism>
<dbReference type="InterPro" id="IPR003018">
    <property type="entry name" value="GAF"/>
</dbReference>
<dbReference type="SMART" id="SM00388">
    <property type="entry name" value="HisKA"/>
    <property type="match status" value="1"/>
</dbReference>
<feature type="domain" description="Histidine kinase" evidence="7">
    <location>
        <begin position="528"/>
        <end position="746"/>
    </location>
</feature>
<dbReference type="InterPro" id="IPR001610">
    <property type="entry name" value="PAC"/>
</dbReference>
<comment type="caution">
    <text evidence="9">The sequence shown here is derived from an EMBL/GenBank/DDBJ whole genome shotgun (WGS) entry which is preliminary data.</text>
</comment>
<evidence type="ECO:0000256" key="4">
    <source>
        <dbReference type="ARBA" id="ARBA00022679"/>
    </source>
</evidence>
<gene>
    <name evidence="9" type="ORF">ASZ90_005078</name>
</gene>
<dbReference type="Pfam" id="PF02518">
    <property type="entry name" value="HATPase_c"/>
    <property type="match status" value="1"/>
</dbReference>
<dbReference type="SMART" id="SM00086">
    <property type="entry name" value="PAC"/>
    <property type="match status" value="2"/>
</dbReference>
<keyword evidence="6" id="KW-0472">Membrane</keyword>
<feature type="domain" description="PAS" evidence="8">
    <location>
        <begin position="216"/>
        <end position="297"/>
    </location>
</feature>
<evidence type="ECO:0000256" key="5">
    <source>
        <dbReference type="ARBA" id="ARBA00022777"/>
    </source>
</evidence>
<accession>A0A0W8FW91</accession>
<dbReference type="SMART" id="SM00091">
    <property type="entry name" value="PAS"/>
    <property type="match status" value="2"/>
</dbReference>
<dbReference type="SUPFAM" id="SSF55785">
    <property type="entry name" value="PYP-like sensor domain (PAS domain)"/>
    <property type="match status" value="2"/>
</dbReference>
<evidence type="ECO:0000313" key="9">
    <source>
        <dbReference type="EMBL" id="KUG25108.1"/>
    </source>
</evidence>
<feature type="transmembrane region" description="Helical" evidence="6">
    <location>
        <begin position="21"/>
        <end position="40"/>
    </location>
</feature>
<dbReference type="FunFam" id="3.30.565.10:FF:000006">
    <property type="entry name" value="Sensor histidine kinase WalK"/>
    <property type="match status" value="1"/>
</dbReference>
<dbReference type="CDD" id="cd00130">
    <property type="entry name" value="PAS"/>
    <property type="match status" value="1"/>
</dbReference>
<dbReference type="Pfam" id="PF13185">
    <property type="entry name" value="GAF_2"/>
    <property type="match status" value="1"/>
</dbReference>
<dbReference type="Pfam" id="PF13426">
    <property type="entry name" value="PAS_9"/>
    <property type="match status" value="1"/>
</dbReference>
<dbReference type="InterPro" id="IPR029016">
    <property type="entry name" value="GAF-like_dom_sf"/>
</dbReference>